<dbReference type="SUPFAM" id="SSF82199">
    <property type="entry name" value="SET domain"/>
    <property type="match status" value="1"/>
</dbReference>
<evidence type="ECO:0000256" key="1">
    <source>
        <dbReference type="SAM" id="MobiDB-lite"/>
    </source>
</evidence>
<feature type="compositionally biased region" description="Basic and acidic residues" evidence="1">
    <location>
        <begin position="508"/>
        <end position="523"/>
    </location>
</feature>
<proteinExistence type="predicted"/>
<protein>
    <submittedName>
        <fullName evidence="2">Uncharacterized protein</fullName>
    </submittedName>
</protein>
<name>A0A2C6KFZ8_9APIC</name>
<evidence type="ECO:0000313" key="3">
    <source>
        <dbReference type="Proteomes" id="UP000221165"/>
    </source>
</evidence>
<feature type="compositionally biased region" description="Basic and acidic residues" evidence="1">
    <location>
        <begin position="605"/>
        <end position="622"/>
    </location>
</feature>
<dbReference type="Gene3D" id="2.170.270.10">
    <property type="entry name" value="SET domain"/>
    <property type="match status" value="1"/>
</dbReference>
<feature type="compositionally biased region" description="Polar residues" evidence="1">
    <location>
        <begin position="542"/>
        <end position="552"/>
    </location>
</feature>
<evidence type="ECO:0000313" key="2">
    <source>
        <dbReference type="EMBL" id="PHJ16049.1"/>
    </source>
</evidence>
<dbReference type="OrthoDB" id="348247at2759"/>
<feature type="compositionally biased region" description="Basic and acidic residues" evidence="1">
    <location>
        <begin position="560"/>
        <end position="571"/>
    </location>
</feature>
<sequence>MSSPLHISFEIDQLRSRLNTTRGVPRRSGGGLSVPVAWADLVKRRSKNAADYSQVSRAFRIQVLRALRGEQNFVRVEAVPQGHFLHKMETEKSPAVKKARQTIQKHFRAVAEIGSLPFLPPFTVIGPPYGGILRPDEEIRLMMNIDDPPRGLTGRVRECYSFQVEADYLRNWGPCNSRNASFSPPPHDVFGEGDILVVDDDPLTVSSSDEPDTESAVKRRRDREGREVTSGGRRRQETYEEGKSDEEFEKRTDGARSLGEDLQDVIRDVEGEGESPRALGIRSKASSGYLDMAADKQTQQLERLSQDFANDQVDIRESLANAYARLSYSDGASLDALEAQSELAMLNDSHGQPDLRPNCVVVPVLVHGVPMLVAVTISPVQQGEELLIDYGDHYWENIVKDDTTEHGAAREAFSLLTKVFAYTAARQERVNELLRNQERYRSDIEALQRHQSDWRHVEIADRRSLEDFLSSQESTDLESLEKFLNSQKSSLESDATRALLGAAIRHIREQKKSREKEGEEERTSSCVNQDNGHVQTHPDVLTTDSNDQTASSLAGGLAGDSKRSSEKRDLKTAPSVRSKPMGVNGTTGDRTAPTGTTTTQQRQHQQGEGREEEDGSRGECSPEKLQELRTFFENFYASQLQELKEKQKRVECELDGERALKRKVVDRLRSEIDWARSEVAYYRQCVEDAKKLVARGRLQQELTSTYYDKR</sequence>
<feature type="non-terminal residue" evidence="2">
    <location>
        <position position="710"/>
    </location>
</feature>
<dbReference type="RefSeq" id="XP_067917781.1">
    <property type="nucleotide sequence ID" value="XM_068070243.1"/>
</dbReference>
<dbReference type="EMBL" id="MIGC01006719">
    <property type="protein sequence ID" value="PHJ16049.1"/>
    <property type="molecule type" value="Genomic_DNA"/>
</dbReference>
<gene>
    <name evidence="2" type="ORF">CSUI_010138</name>
</gene>
<dbReference type="VEuPathDB" id="ToxoDB:CSUI_010138"/>
<accession>A0A2C6KFZ8</accession>
<feature type="region of interest" description="Disordered" evidence="1">
    <location>
        <begin position="508"/>
        <end position="622"/>
    </location>
</feature>
<comment type="caution">
    <text evidence="2">The sequence shown here is derived from an EMBL/GenBank/DDBJ whole genome shotgun (WGS) entry which is preliminary data.</text>
</comment>
<feature type="compositionally biased region" description="Low complexity" evidence="1">
    <location>
        <begin position="586"/>
        <end position="604"/>
    </location>
</feature>
<dbReference type="GeneID" id="94433454"/>
<dbReference type="AlphaFoldDB" id="A0A2C6KFZ8"/>
<organism evidence="2 3">
    <name type="scientific">Cystoisospora suis</name>
    <dbReference type="NCBI Taxonomy" id="483139"/>
    <lineage>
        <taxon>Eukaryota</taxon>
        <taxon>Sar</taxon>
        <taxon>Alveolata</taxon>
        <taxon>Apicomplexa</taxon>
        <taxon>Conoidasida</taxon>
        <taxon>Coccidia</taxon>
        <taxon>Eucoccidiorida</taxon>
        <taxon>Eimeriorina</taxon>
        <taxon>Sarcocystidae</taxon>
        <taxon>Cystoisospora</taxon>
    </lineage>
</organism>
<dbReference type="InterPro" id="IPR046341">
    <property type="entry name" value="SET_dom_sf"/>
</dbReference>
<feature type="region of interest" description="Disordered" evidence="1">
    <location>
        <begin position="201"/>
        <end position="262"/>
    </location>
</feature>
<keyword evidence="3" id="KW-1185">Reference proteome</keyword>
<reference evidence="2 3" key="1">
    <citation type="journal article" date="2017" name="Int. J. Parasitol.">
        <title>The genome of the protozoan parasite Cystoisospora suis and a reverse vaccinology approach to identify vaccine candidates.</title>
        <authorList>
            <person name="Palmieri N."/>
            <person name="Shrestha A."/>
            <person name="Ruttkowski B."/>
            <person name="Beck T."/>
            <person name="Vogl C."/>
            <person name="Tomley F."/>
            <person name="Blake D.P."/>
            <person name="Joachim A."/>
        </authorList>
    </citation>
    <scope>NUCLEOTIDE SEQUENCE [LARGE SCALE GENOMIC DNA]</scope>
    <source>
        <strain evidence="2 3">Wien I</strain>
    </source>
</reference>
<dbReference type="Proteomes" id="UP000221165">
    <property type="component" value="Unassembled WGS sequence"/>
</dbReference>